<dbReference type="InterPro" id="IPR002081">
    <property type="entry name" value="Cryptochrome/DNA_photolyase_1"/>
</dbReference>
<organism evidence="16 17">
    <name type="scientific">Alkalispirillum mobile</name>
    <dbReference type="NCBI Taxonomy" id="85925"/>
    <lineage>
        <taxon>Bacteria</taxon>
        <taxon>Pseudomonadati</taxon>
        <taxon>Pseudomonadota</taxon>
        <taxon>Gammaproteobacteria</taxon>
        <taxon>Chromatiales</taxon>
        <taxon>Ectothiorhodospiraceae</taxon>
        <taxon>Alkalispirillum</taxon>
    </lineage>
</organism>
<keyword evidence="17" id="KW-1185">Reference proteome</keyword>
<evidence type="ECO:0000256" key="11">
    <source>
        <dbReference type="ARBA" id="ARBA00083107"/>
    </source>
</evidence>
<dbReference type="PANTHER" id="PTHR11455:SF9">
    <property type="entry name" value="CRYPTOCHROME CIRCADIAN CLOCK 5 ISOFORM X1"/>
    <property type="match status" value="1"/>
</dbReference>
<dbReference type="GO" id="GO:0009416">
    <property type="term" value="P:response to light stimulus"/>
    <property type="evidence" value="ECO:0007669"/>
    <property type="project" value="TreeGrafter"/>
</dbReference>
<dbReference type="PRINTS" id="PR00147">
    <property type="entry name" value="DNAPHOTLYASE"/>
</dbReference>
<dbReference type="OrthoDB" id="9772484at2"/>
<comment type="similarity">
    <text evidence="2">Belongs to the DNA photolyase class-1 family.</text>
</comment>
<keyword evidence="7 14" id="KW-0157">Chromophore</keyword>
<sequence>MPTTLVWLRRDLRLADNPALYHAARRGGPVVAVYIHAPEETPQYRPGAASDWYLHHSLAALESALADAGIPLVLRRGPALDALRDLARACGAEAVHWNRLYEPDAVARDRRVKQALREEGLDCQSFQAALLHEPWTIRNQSGQPYKAFTPFWRTCRRAPPPETPLPAPDLGDRPAPEAERLSLEALELLPRIPWDDGLRATWTPGEAAALRRLEAFTAEALPRYHQARDLPAEPGTSRLSPALHFGELSPRQIWWQVVAAREDGAPEQASETFLSEVGWREFAHHLLWHHPDLADQPVDPRFADFPWREDPGDEWLNAWQAGRTGIPLVDAGMRELWRTGWMHNRVRMVTGSFLVKHLRLPWQAGERWFRDTLVDWDAASNAMGWQWVAGCGADAAPYFRVFNPVRQGERFDPQGGYVRRWLPALAELPDKYIHAPWEAPAAVLRDAGLTLGQDYPRPLIDLKLGREQALEAFQAIKRAD</sequence>
<dbReference type="Proteomes" id="UP000275461">
    <property type="component" value="Unassembled WGS sequence"/>
</dbReference>
<evidence type="ECO:0000256" key="4">
    <source>
        <dbReference type="ARBA" id="ARBA00014046"/>
    </source>
</evidence>
<evidence type="ECO:0000256" key="2">
    <source>
        <dbReference type="ARBA" id="ARBA00005862"/>
    </source>
</evidence>
<feature type="site" description="Electron transfer via tryptophanyl radical" evidence="13">
    <location>
        <position position="362"/>
    </location>
</feature>
<keyword evidence="16" id="KW-0456">Lyase</keyword>
<comment type="caution">
    <text evidence="16">The sequence shown here is derived from an EMBL/GenBank/DDBJ whole genome shotgun (WGS) entry which is preliminary data.</text>
</comment>
<dbReference type="Pfam" id="PF03441">
    <property type="entry name" value="FAD_binding_7"/>
    <property type="match status" value="1"/>
</dbReference>
<protein>
    <recommendedName>
        <fullName evidence="4">Deoxyribodipyrimidine photo-lyase</fullName>
        <ecNumber evidence="3">4.1.99.3</ecNumber>
    </recommendedName>
    <alternativeName>
        <fullName evidence="8">DNA photolyase</fullName>
    </alternativeName>
    <alternativeName>
        <fullName evidence="11">Photoreactivating enzyme</fullName>
    </alternativeName>
</protein>
<evidence type="ECO:0000256" key="14">
    <source>
        <dbReference type="RuleBase" id="RU004182"/>
    </source>
</evidence>
<evidence type="ECO:0000256" key="3">
    <source>
        <dbReference type="ARBA" id="ARBA00013149"/>
    </source>
</evidence>
<evidence type="ECO:0000256" key="5">
    <source>
        <dbReference type="ARBA" id="ARBA00022630"/>
    </source>
</evidence>
<dbReference type="SUPFAM" id="SSF52425">
    <property type="entry name" value="Cryptochrome/photolyase, N-terminal domain"/>
    <property type="match status" value="1"/>
</dbReference>
<feature type="domain" description="Photolyase/cryptochrome alpha/beta" evidence="15">
    <location>
        <begin position="2"/>
        <end position="131"/>
    </location>
</feature>
<evidence type="ECO:0000256" key="9">
    <source>
        <dbReference type="ARBA" id="ARBA00033999"/>
    </source>
</evidence>
<dbReference type="FunFam" id="1.10.579.10:FF:000003">
    <property type="entry name" value="Deoxyribodipyrimidine photo-lyase"/>
    <property type="match status" value="1"/>
</dbReference>
<dbReference type="InterPro" id="IPR006050">
    <property type="entry name" value="DNA_photolyase_N"/>
</dbReference>
<dbReference type="InterPro" id="IPR036155">
    <property type="entry name" value="Crypto/Photolyase_N_sf"/>
</dbReference>
<feature type="site" description="Electron transfer via tryptophanyl radical" evidence="13">
    <location>
        <position position="307"/>
    </location>
</feature>
<dbReference type="InterPro" id="IPR036134">
    <property type="entry name" value="Crypto/Photolyase_FAD-like_sf"/>
</dbReference>
<feature type="binding site" evidence="12">
    <location>
        <begin position="375"/>
        <end position="377"/>
    </location>
    <ligand>
        <name>FAD</name>
        <dbReference type="ChEBI" id="CHEBI:57692"/>
    </ligand>
</feature>
<evidence type="ECO:0000259" key="15">
    <source>
        <dbReference type="PROSITE" id="PS51645"/>
    </source>
</evidence>
<dbReference type="InterPro" id="IPR005101">
    <property type="entry name" value="Cryptochr/Photolyase_FAD-bd"/>
</dbReference>
<feature type="binding site" evidence="12">
    <location>
        <position position="224"/>
    </location>
    <ligand>
        <name>FAD</name>
        <dbReference type="ChEBI" id="CHEBI:57692"/>
    </ligand>
</feature>
<dbReference type="PANTHER" id="PTHR11455">
    <property type="entry name" value="CRYPTOCHROME"/>
    <property type="match status" value="1"/>
</dbReference>
<evidence type="ECO:0000256" key="8">
    <source>
        <dbReference type="ARBA" id="ARBA00031671"/>
    </source>
</evidence>
<dbReference type="Gene3D" id="1.25.40.80">
    <property type="match status" value="1"/>
</dbReference>
<evidence type="ECO:0000256" key="13">
    <source>
        <dbReference type="PIRSR" id="PIRSR602081-2"/>
    </source>
</evidence>
<evidence type="ECO:0000313" key="17">
    <source>
        <dbReference type="Proteomes" id="UP000275461"/>
    </source>
</evidence>
<dbReference type="PROSITE" id="PS51645">
    <property type="entry name" value="PHR_CRY_ALPHA_BETA"/>
    <property type="match status" value="1"/>
</dbReference>
<evidence type="ECO:0000256" key="1">
    <source>
        <dbReference type="ARBA" id="ARBA00001932"/>
    </source>
</evidence>
<dbReference type="GO" id="GO:0071949">
    <property type="term" value="F:FAD binding"/>
    <property type="evidence" value="ECO:0007669"/>
    <property type="project" value="TreeGrafter"/>
</dbReference>
<name>A0A498BTM9_9GAMM</name>
<comment type="catalytic activity">
    <reaction evidence="9">
        <text>cyclobutadipyrimidine (in DNA) = 2 pyrimidine residues (in DNA).</text>
        <dbReference type="EC" id="4.1.99.3"/>
    </reaction>
</comment>
<gene>
    <name evidence="16" type="ORF">DFR31_2745</name>
</gene>
<reference evidence="16 17" key="1">
    <citation type="submission" date="2018-10" db="EMBL/GenBank/DDBJ databases">
        <title>Genomic Encyclopedia of Type Strains, Phase IV (KMG-IV): sequencing the most valuable type-strain genomes for metagenomic binning, comparative biology and taxonomic classification.</title>
        <authorList>
            <person name="Goeker M."/>
        </authorList>
    </citation>
    <scope>NUCLEOTIDE SEQUENCE [LARGE SCALE GENOMIC DNA]</scope>
    <source>
        <strain evidence="16 17">DSM 12769</strain>
    </source>
</reference>
<feature type="binding site" evidence="12">
    <location>
        <begin position="236"/>
        <end position="240"/>
    </location>
    <ligand>
        <name>FAD</name>
        <dbReference type="ChEBI" id="CHEBI:57692"/>
    </ligand>
</feature>
<dbReference type="PROSITE" id="PS00394">
    <property type="entry name" value="DNA_PHOTOLYASES_1_1"/>
    <property type="match status" value="1"/>
</dbReference>
<feature type="site" description="Electron transfer via tryptophanyl radical" evidence="13">
    <location>
        <position position="385"/>
    </location>
</feature>
<comment type="cofactor">
    <cofactor evidence="12">
        <name>FAD</name>
        <dbReference type="ChEBI" id="CHEBI:57692"/>
    </cofactor>
    <text evidence="12">Binds 1 FAD per subunit.</text>
</comment>
<dbReference type="AlphaFoldDB" id="A0A498BTM9"/>
<dbReference type="EC" id="4.1.99.3" evidence="3"/>
<dbReference type="GO" id="GO:0000719">
    <property type="term" value="P:photoreactive repair"/>
    <property type="evidence" value="ECO:0007669"/>
    <property type="project" value="UniProtKB-ARBA"/>
</dbReference>
<keyword evidence="5 12" id="KW-0285">Flavoprotein</keyword>
<dbReference type="InterPro" id="IPR018394">
    <property type="entry name" value="DNA_photolyase_1_CS_C"/>
</dbReference>
<evidence type="ECO:0000256" key="10">
    <source>
        <dbReference type="ARBA" id="ARBA00059220"/>
    </source>
</evidence>
<keyword evidence="6 12" id="KW-0274">FAD</keyword>
<dbReference type="Pfam" id="PF00875">
    <property type="entry name" value="DNA_photolyase"/>
    <property type="match status" value="1"/>
</dbReference>
<evidence type="ECO:0000256" key="6">
    <source>
        <dbReference type="ARBA" id="ARBA00022827"/>
    </source>
</evidence>
<dbReference type="InterPro" id="IPR014729">
    <property type="entry name" value="Rossmann-like_a/b/a_fold"/>
</dbReference>
<dbReference type="EMBL" id="RCDA01000008">
    <property type="protein sequence ID" value="RLK46297.1"/>
    <property type="molecule type" value="Genomic_DNA"/>
</dbReference>
<proteinExistence type="inferred from homology"/>
<dbReference type="GO" id="GO:0003904">
    <property type="term" value="F:deoxyribodipyrimidine photo-lyase activity"/>
    <property type="evidence" value="ECO:0007669"/>
    <property type="project" value="UniProtKB-EC"/>
</dbReference>
<evidence type="ECO:0000256" key="12">
    <source>
        <dbReference type="PIRSR" id="PIRSR602081-1"/>
    </source>
</evidence>
<dbReference type="Gene3D" id="3.40.50.620">
    <property type="entry name" value="HUPs"/>
    <property type="match status" value="1"/>
</dbReference>
<feature type="binding site" evidence="12">
    <location>
        <position position="273"/>
    </location>
    <ligand>
        <name>FAD</name>
        <dbReference type="ChEBI" id="CHEBI:57692"/>
    </ligand>
</feature>
<evidence type="ECO:0000256" key="7">
    <source>
        <dbReference type="ARBA" id="ARBA00022991"/>
    </source>
</evidence>
<comment type="function">
    <text evidence="10">Involved in repair of UV radiation-induced DNA damage. Catalyzes the light-dependent monomerization (300-600 nm) of cyclobutyl pyrimidine dimers (in cis-syn configuration), which are formed between adjacent bases on the same DNA strand upon exposure to ultraviolet radiation.</text>
</comment>
<dbReference type="Gene3D" id="1.10.579.10">
    <property type="entry name" value="DNA Cyclobutane Dipyrimidine Photolyase, subunit A, domain 3"/>
    <property type="match status" value="1"/>
</dbReference>
<comment type="cofactor">
    <cofactor evidence="1">
        <name>(6R)-5,10-methylene-5,6,7,8-tetrahydrofolate</name>
        <dbReference type="ChEBI" id="CHEBI:15636"/>
    </cofactor>
</comment>
<accession>A0A498BTM9</accession>
<dbReference type="RefSeq" id="WP_121443242.1">
    <property type="nucleotide sequence ID" value="NZ_RCDA01000008.1"/>
</dbReference>
<dbReference type="GO" id="GO:0003677">
    <property type="term" value="F:DNA binding"/>
    <property type="evidence" value="ECO:0007669"/>
    <property type="project" value="TreeGrafter"/>
</dbReference>
<comment type="similarity">
    <text evidence="14">Belongs to the DNA photolyase family.</text>
</comment>
<evidence type="ECO:0000313" key="16">
    <source>
        <dbReference type="EMBL" id="RLK46297.1"/>
    </source>
</evidence>
<dbReference type="SUPFAM" id="SSF48173">
    <property type="entry name" value="Cryptochrome/photolyase FAD-binding domain"/>
    <property type="match status" value="1"/>
</dbReference>